<evidence type="ECO:0000313" key="3">
    <source>
        <dbReference type="Proteomes" id="UP001408789"/>
    </source>
</evidence>
<dbReference type="EMBL" id="JBCNJP010000010">
    <property type="protein sequence ID" value="KAK9071956.1"/>
    <property type="molecule type" value="Genomic_DNA"/>
</dbReference>
<dbReference type="InterPro" id="IPR000477">
    <property type="entry name" value="RT_dom"/>
</dbReference>
<dbReference type="InterPro" id="IPR043502">
    <property type="entry name" value="DNA/RNA_pol_sf"/>
</dbReference>
<proteinExistence type="predicted"/>
<dbReference type="PANTHER" id="PTHR46238:SF8">
    <property type="entry name" value="ENDONUCLEASE_EXONUCLEASE_PHOSPHATASE DOMAIN-CONTAINING PROTEIN"/>
    <property type="match status" value="1"/>
</dbReference>
<protein>
    <recommendedName>
        <fullName evidence="1">Reverse transcriptase domain-containing protein</fullName>
    </recommendedName>
</protein>
<dbReference type="AlphaFoldDB" id="A0AAP0H4H2"/>
<dbReference type="PANTHER" id="PTHR46238">
    <property type="entry name" value="REVERSE TRANSCRIPTASE DOMAIN-CONTAINING PROTEIN"/>
    <property type="match status" value="1"/>
</dbReference>
<keyword evidence="3" id="KW-1185">Reference proteome</keyword>
<accession>A0AAP0H4H2</accession>
<dbReference type="PROSITE" id="PS50878">
    <property type="entry name" value="RT_POL"/>
    <property type="match status" value="1"/>
</dbReference>
<dbReference type="InterPro" id="IPR043128">
    <property type="entry name" value="Rev_trsase/Diguanyl_cyclase"/>
</dbReference>
<organism evidence="2 3">
    <name type="scientific">Deinandra increscens subsp. villosa</name>
    <dbReference type="NCBI Taxonomy" id="3103831"/>
    <lineage>
        <taxon>Eukaryota</taxon>
        <taxon>Viridiplantae</taxon>
        <taxon>Streptophyta</taxon>
        <taxon>Embryophyta</taxon>
        <taxon>Tracheophyta</taxon>
        <taxon>Spermatophyta</taxon>
        <taxon>Magnoliopsida</taxon>
        <taxon>eudicotyledons</taxon>
        <taxon>Gunneridae</taxon>
        <taxon>Pentapetalae</taxon>
        <taxon>asterids</taxon>
        <taxon>campanulids</taxon>
        <taxon>Asterales</taxon>
        <taxon>Asteraceae</taxon>
        <taxon>Asteroideae</taxon>
        <taxon>Heliantheae alliance</taxon>
        <taxon>Madieae</taxon>
        <taxon>Madiinae</taxon>
        <taxon>Deinandra</taxon>
    </lineage>
</organism>
<feature type="domain" description="Reverse transcriptase" evidence="1">
    <location>
        <begin position="1"/>
        <end position="132"/>
    </location>
</feature>
<dbReference type="Gene3D" id="3.30.70.270">
    <property type="match status" value="1"/>
</dbReference>
<reference evidence="2 3" key="1">
    <citation type="submission" date="2024-04" db="EMBL/GenBank/DDBJ databases">
        <title>The reference genome of an endangered Asteraceae, Deinandra increscens subsp. villosa, native to the Central Coast of California.</title>
        <authorList>
            <person name="Guilliams M."/>
            <person name="Hasenstab-Lehman K."/>
            <person name="Meyer R."/>
            <person name="Mcevoy S."/>
        </authorList>
    </citation>
    <scope>NUCLEOTIDE SEQUENCE [LARGE SCALE GENOMIC DNA]</scope>
    <source>
        <tissue evidence="2">Leaf</tissue>
    </source>
</reference>
<sequence>MYGGAKTCVRAPVGDSDFFSVDIGLHQGSALSPFLFTIVLDELSKSIQEAIPWCMLFADDIVLVAEKKHDLKSRLLEWHAALERKGFRISRSKTEYLHCNFSGITSGEDIDFTIGEVLVMQTTKFKYLGSFVQSDGDIDFDATHRVQAGWCKWRAASGVLCDKRFPESLKWKFYGVVIQPTLLYGTECWAIKKAQARKLETAEMRMLRWMCGQTRLDRIRNEVIRGKLGVAHISLKIREGG</sequence>
<dbReference type="Proteomes" id="UP001408789">
    <property type="component" value="Unassembled WGS sequence"/>
</dbReference>
<dbReference type="SUPFAM" id="SSF56672">
    <property type="entry name" value="DNA/RNA polymerases"/>
    <property type="match status" value="1"/>
</dbReference>
<gene>
    <name evidence="2" type="ORF">SSX86_008387</name>
</gene>
<dbReference type="Pfam" id="PF00078">
    <property type="entry name" value="RVT_1"/>
    <property type="match status" value="1"/>
</dbReference>
<comment type="caution">
    <text evidence="2">The sequence shown here is derived from an EMBL/GenBank/DDBJ whole genome shotgun (WGS) entry which is preliminary data.</text>
</comment>
<evidence type="ECO:0000259" key="1">
    <source>
        <dbReference type="PROSITE" id="PS50878"/>
    </source>
</evidence>
<evidence type="ECO:0000313" key="2">
    <source>
        <dbReference type="EMBL" id="KAK9071956.1"/>
    </source>
</evidence>
<name>A0AAP0H4H2_9ASTR</name>